<evidence type="ECO:0000259" key="7">
    <source>
        <dbReference type="PROSITE" id="PS51686"/>
    </source>
</evidence>
<dbReference type="Pfam" id="PF01189">
    <property type="entry name" value="Methyltr_RsmB-F"/>
    <property type="match status" value="1"/>
</dbReference>
<evidence type="ECO:0000256" key="3">
    <source>
        <dbReference type="ARBA" id="ARBA00022691"/>
    </source>
</evidence>
<evidence type="ECO:0000256" key="5">
    <source>
        <dbReference type="PROSITE-ProRule" id="PRU01023"/>
    </source>
</evidence>
<organism evidence="8 9">
    <name type="scientific">Pseudodesulfovibrio senegalensis</name>
    <dbReference type="NCBI Taxonomy" id="1721087"/>
    <lineage>
        <taxon>Bacteria</taxon>
        <taxon>Pseudomonadati</taxon>
        <taxon>Thermodesulfobacteriota</taxon>
        <taxon>Desulfovibrionia</taxon>
        <taxon>Desulfovibrionales</taxon>
        <taxon>Desulfovibrionaceae</taxon>
    </lineage>
</organism>
<proteinExistence type="inferred from homology"/>
<evidence type="ECO:0000313" key="9">
    <source>
        <dbReference type="Proteomes" id="UP000438699"/>
    </source>
</evidence>
<keyword evidence="1 5" id="KW-0489">Methyltransferase</keyword>
<dbReference type="OrthoDB" id="9810297at2"/>
<keyword evidence="2 5" id="KW-0808">Transferase</keyword>
<dbReference type="PANTHER" id="PTHR22807">
    <property type="entry name" value="NOP2 YEAST -RELATED NOL1/NOP2/FMU SUN DOMAIN-CONTAINING"/>
    <property type="match status" value="1"/>
</dbReference>
<feature type="active site" description="Nucleophile" evidence="5">
    <location>
        <position position="218"/>
    </location>
</feature>
<evidence type="ECO:0000256" key="2">
    <source>
        <dbReference type="ARBA" id="ARBA00022679"/>
    </source>
</evidence>
<dbReference type="Gene3D" id="3.40.50.150">
    <property type="entry name" value="Vaccinia Virus protein VP39"/>
    <property type="match status" value="1"/>
</dbReference>
<dbReference type="AlphaFoldDB" id="A0A6N6N0S5"/>
<gene>
    <name evidence="8" type="ORF">F8A88_10290</name>
</gene>
<dbReference type="RefSeq" id="WP_151151076.1">
    <property type="nucleotide sequence ID" value="NZ_WAIE01000004.1"/>
</dbReference>
<keyword evidence="3 5" id="KW-0949">S-adenosyl-L-methionine</keyword>
<name>A0A6N6N0S5_9BACT</name>
<dbReference type="SUPFAM" id="SSF53335">
    <property type="entry name" value="S-adenosyl-L-methionine-dependent methyltransferases"/>
    <property type="match status" value="1"/>
</dbReference>
<dbReference type="PRINTS" id="PR02008">
    <property type="entry name" value="RCMTFAMILY"/>
</dbReference>
<evidence type="ECO:0000256" key="6">
    <source>
        <dbReference type="SAM" id="MobiDB-lite"/>
    </source>
</evidence>
<dbReference type="GO" id="GO:0003723">
    <property type="term" value="F:RNA binding"/>
    <property type="evidence" value="ECO:0007669"/>
    <property type="project" value="UniProtKB-UniRule"/>
</dbReference>
<dbReference type="Proteomes" id="UP000438699">
    <property type="component" value="Unassembled WGS sequence"/>
</dbReference>
<feature type="domain" description="SAM-dependent MTase RsmB/NOP-type" evidence="7">
    <location>
        <begin position="6"/>
        <end position="282"/>
    </location>
</feature>
<dbReference type="InterPro" id="IPR049560">
    <property type="entry name" value="MeTrfase_RsmB-F_NOP2_cat"/>
</dbReference>
<dbReference type="GO" id="GO:0001510">
    <property type="term" value="P:RNA methylation"/>
    <property type="evidence" value="ECO:0007669"/>
    <property type="project" value="InterPro"/>
</dbReference>
<evidence type="ECO:0000256" key="1">
    <source>
        <dbReference type="ARBA" id="ARBA00022603"/>
    </source>
</evidence>
<sequence>MGRESRGHESRESENRTFRLVCGEAEIPAVERLLRVQGYEFRPLPFDPFARELLAEPFPLGTSFALRFGRIYIQDRSSMLPPLALAPPSGAGVLDMCSAPGSKTGMLSRMVGPDGFVLASEPSAERVGILRMNLRRYNAANVGTVRSPAQDLSLSAGRWTHIQLDPPCSGWGTLNRNPGARELWSGDKLPPLIALQKTLLTKAASLLAPGGVVVYSTCTTNVQENEEQVRWAMDNLGLVPESLERPQGFTFETPLLPGMDGVLRVADDSLGQGFFLARLRRPGALPHDVLTGAGAHDCARPGAKNALGSLPGAPLDRERLPAMQGAGPMAVESLPPGMLYESRGTLFFLHQGLLPCVEQGLRVRGFPLGRCKTLESRGGGRPGSKKMGGKKAGKGRKNGGAGGMNDRARFQVDPTARALMPSVQEAGPAAVQVDDAASLEALLQGRSLTAASADAKGPAPLYFDDMPLGWLTRKGKRLLWPEKSMIS</sequence>
<dbReference type="EMBL" id="WAIE01000004">
    <property type="protein sequence ID" value="KAB1441333.1"/>
    <property type="molecule type" value="Genomic_DNA"/>
</dbReference>
<feature type="binding site" evidence="5">
    <location>
        <begin position="97"/>
        <end position="103"/>
    </location>
    <ligand>
        <name>S-adenosyl-L-methionine</name>
        <dbReference type="ChEBI" id="CHEBI:59789"/>
    </ligand>
</feature>
<feature type="region of interest" description="Disordered" evidence="6">
    <location>
        <begin position="374"/>
        <end position="407"/>
    </location>
</feature>
<feature type="binding site" evidence="5">
    <location>
        <position position="121"/>
    </location>
    <ligand>
        <name>S-adenosyl-L-methionine</name>
        <dbReference type="ChEBI" id="CHEBI:59789"/>
    </ligand>
</feature>
<keyword evidence="4 5" id="KW-0694">RNA-binding</keyword>
<evidence type="ECO:0000313" key="8">
    <source>
        <dbReference type="EMBL" id="KAB1441333.1"/>
    </source>
</evidence>
<keyword evidence="9" id="KW-1185">Reference proteome</keyword>
<comment type="caution">
    <text evidence="8">The sequence shown here is derived from an EMBL/GenBank/DDBJ whole genome shotgun (WGS) entry which is preliminary data.</text>
</comment>
<comment type="caution">
    <text evidence="5">Lacks conserved residue(s) required for the propagation of feature annotation.</text>
</comment>
<dbReference type="InterPro" id="IPR001678">
    <property type="entry name" value="MeTrfase_RsmB-F_NOP2_dom"/>
</dbReference>
<dbReference type="PANTHER" id="PTHR22807:SF30">
    <property type="entry name" value="28S RRNA (CYTOSINE(4447)-C(5))-METHYLTRANSFERASE-RELATED"/>
    <property type="match status" value="1"/>
</dbReference>
<feature type="binding site" evidence="5">
    <location>
        <position position="165"/>
    </location>
    <ligand>
        <name>S-adenosyl-L-methionine</name>
        <dbReference type="ChEBI" id="CHEBI:59789"/>
    </ligand>
</feature>
<accession>A0A6N6N0S5</accession>
<protein>
    <submittedName>
        <fullName evidence="8">RsmB/NOP family class I SAM-dependent RNA methyltransferase</fullName>
    </submittedName>
</protein>
<reference evidence="8 9" key="1">
    <citation type="journal article" date="2017" name="Int. J. Syst. Evol. Microbiol.">
        <title>Desulfovibrio senegalensis sp. nov., a mesophilic sulfate reducer isolated from marine sediment.</title>
        <authorList>
            <person name="Thioye A."/>
            <person name="Gam Z.B.A."/>
            <person name="Mbengue M."/>
            <person name="Cayol J.L."/>
            <person name="Joseph-Bartoli M."/>
            <person name="Toure-Kane C."/>
            <person name="Labat M."/>
        </authorList>
    </citation>
    <scope>NUCLEOTIDE SEQUENCE [LARGE SCALE GENOMIC DNA]</scope>
    <source>
        <strain evidence="8 9">DSM 101509</strain>
    </source>
</reference>
<feature type="compositionally biased region" description="Basic residues" evidence="6">
    <location>
        <begin position="383"/>
        <end position="397"/>
    </location>
</feature>
<dbReference type="PROSITE" id="PS51686">
    <property type="entry name" value="SAM_MT_RSMB_NOP"/>
    <property type="match status" value="1"/>
</dbReference>
<dbReference type="InterPro" id="IPR023267">
    <property type="entry name" value="RCMT"/>
</dbReference>
<comment type="similarity">
    <text evidence="5">Belongs to the class I-like SAM-binding methyltransferase superfamily. RsmB/NOP family.</text>
</comment>
<evidence type="ECO:0000256" key="4">
    <source>
        <dbReference type="ARBA" id="ARBA00022884"/>
    </source>
</evidence>
<dbReference type="GO" id="GO:0008173">
    <property type="term" value="F:RNA methyltransferase activity"/>
    <property type="evidence" value="ECO:0007669"/>
    <property type="project" value="InterPro"/>
</dbReference>
<dbReference type="InterPro" id="IPR029063">
    <property type="entry name" value="SAM-dependent_MTases_sf"/>
</dbReference>